<comment type="subunit">
    <text evidence="18">Homotrimer. The two-component system 3-ketosteroid-9-alpha-monooxygenase is composed of an oxygenase component KshA and a reductase component KshB.</text>
</comment>
<accession>A0A839E138</accession>
<keyword evidence="23" id="KW-1185">Reference proteome</keyword>
<evidence type="ECO:0000256" key="12">
    <source>
        <dbReference type="ARBA" id="ARBA00023136"/>
    </source>
</evidence>
<dbReference type="SUPFAM" id="SSF50022">
    <property type="entry name" value="ISP domain"/>
    <property type="match status" value="1"/>
</dbReference>
<organism evidence="22 23">
    <name type="scientific">Halosaccharopolyspora lacisalsi</name>
    <dbReference type="NCBI Taxonomy" id="1000566"/>
    <lineage>
        <taxon>Bacteria</taxon>
        <taxon>Bacillati</taxon>
        <taxon>Actinomycetota</taxon>
        <taxon>Actinomycetes</taxon>
        <taxon>Pseudonocardiales</taxon>
        <taxon>Pseudonocardiaceae</taxon>
        <taxon>Halosaccharopolyspora</taxon>
    </lineage>
</organism>
<reference evidence="22 23" key="1">
    <citation type="submission" date="2020-07" db="EMBL/GenBank/DDBJ databases">
        <title>Sequencing the genomes of 1000 actinobacteria strains.</title>
        <authorList>
            <person name="Klenk H.-P."/>
        </authorList>
    </citation>
    <scope>NUCLEOTIDE SEQUENCE [LARGE SCALE GENOMIC DNA]</scope>
    <source>
        <strain evidence="22 23">DSM 45975</strain>
    </source>
</reference>
<comment type="similarity">
    <text evidence="15">Belongs to the cholesterol 7-desaturase family.</text>
</comment>
<dbReference type="RefSeq" id="WP_182546674.1">
    <property type="nucleotide sequence ID" value="NZ_JACGWZ010000008.1"/>
</dbReference>
<dbReference type="Gene3D" id="3.90.380.10">
    <property type="entry name" value="Naphthalene 1,2-dioxygenase Alpha Subunit, Chain A, domain 1"/>
    <property type="match status" value="1"/>
</dbReference>
<keyword evidence="13" id="KW-0443">Lipid metabolism</keyword>
<keyword evidence="11" id="KW-0411">Iron-sulfur</keyword>
<dbReference type="GO" id="GO:0016042">
    <property type="term" value="P:lipid catabolic process"/>
    <property type="evidence" value="ECO:0007669"/>
    <property type="project" value="UniProtKB-KW"/>
</dbReference>
<keyword evidence="12" id="KW-0472">Membrane</keyword>
<dbReference type="EC" id="1.14.19.21" evidence="16"/>
<comment type="caution">
    <text evidence="22">The sequence shown here is derived from an EMBL/GenBank/DDBJ whole genome shotgun (WGS) entry which is preliminary data.</text>
</comment>
<evidence type="ECO:0000313" key="23">
    <source>
        <dbReference type="Proteomes" id="UP000569329"/>
    </source>
</evidence>
<evidence type="ECO:0000259" key="21">
    <source>
        <dbReference type="PROSITE" id="PS51296"/>
    </source>
</evidence>
<dbReference type="Pfam" id="PF19298">
    <property type="entry name" value="KshA_C"/>
    <property type="match status" value="1"/>
</dbReference>
<dbReference type="Pfam" id="PF00355">
    <property type="entry name" value="Rieske"/>
    <property type="match status" value="1"/>
</dbReference>
<keyword evidence="9" id="KW-0560">Oxidoreductase</keyword>
<evidence type="ECO:0000256" key="4">
    <source>
        <dbReference type="ARBA" id="ARBA00022692"/>
    </source>
</evidence>
<dbReference type="GO" id="GO:0016020">
    <property type="term" value="C:membrane"/>
    <property type="evidence" value="ECO:0007669"/>
    <property type="project" value="UniProtKB-SubCell"/>
</dbReference>
<evidence type="ECO:0000256" key="3">
    <source>
        <dbReference type="ARBA" id="ARBA00004972"/>
    </source>
</evidence>
<dbReference type="PANTHER" id="PTHR21266">
    <property type="entry name" value="IRON-SULFUR DOMAIN CONTAINING PROTEIN"/>
    <property type="match status" value="1"/>
</dbReference>
<dbReference type="InterPro" id="IPR017941">
    <property type="entry name" value="Rieske_2Fe-2S"/>
</dbReference>
<gene>
    <name evidence="22" type="ORF">FHX42_004900</name>
</gene>
<dbReference type="PANTHER" id="PTHR21266:SF32">
    <property type="entry name" value="CHOLESTEROL 7-DESATURASE NVD"/>
    <property type="match status" value="1"/>
</dbReference>
<evidence type="ECO:0000256" key="15">
    <source>
        <dbReference type="ARBA" id="ARBA00025729"/>
    </source>
</evidence>
<dbReference type="AlphaFoldDB" id="A0A839E138"/>
<name>A0A839E138_9PSEU</name>
<evidence type="ECO:0000256" key="8">
    <source>
        <dbReference type="ARBA" id="ARBA00022989"/>
    </source>
</evidence>
<comment type="subcellular location">
    <subcellularLocation>
        <location evidence="2">Membrane</location>
    </subcellularLocation>
</comment>
<evidence type="ECO:0000256" key="9">
    <source>
        <dbReference type="ARBA" id="ARBA00023002"/>
    </source>
</evidence>
<dbReference type="GO" id="GO:0005737">
    <property type="term" value="C:cytoplasm"/>
    <property type="evidence" value="ECO:0007669"/>
    <property type="project" value="TreeGrafter"/>
</dbReference>
<evidence type="ECO:0000256" key="10">
    <source>
        <dbReference type="ARBA" id="ARBA00023004"/>
    </source>
</evidence>
<dbReference type="InterPro" id="IPR015881">
    <property type="entry name" value="ARHD_Rieske_2Fe_2S"/>
</dbReference>
<dbReference type="SUPFAM" id="SSF55961">
    <property type="entry name" value="Bet v1-like"/>
    <property type="match status" value="1"/>
</dbReference>
<dbReference type="Proteomes" id="UP000569329">
    <property type="component" value="Unassembled WGS sequence"/>
</dbReference>
<keyword evidence="10" id="KW-0408">Iron</keyword>
<dbReference type="GO" id="GO:0005506">
    <property type="term" value="F:iron ion binding"/>
    <property type="evidence" value="ECO:0007669"/>
    <property type="project" value="InterPro"/>
</dbReference>
<dbReference type="GO" id="GO:0004497">
    <property type="term" value="F:monooxygenase activity"/>
    <property type="evidence" value="ECO:0007669"/>
    <property type="project" value="UniProtKB-ARBA"/>
</dbReference>
<comment type="pathway">
    <text evidence="14">Steroid hormone biosynthesis; dafachronic acid biosynthesis.</text>
</comment>
<dbReference type="PROSITE" id="PS00570">
    <property type="entry name" value="RING_HYDROXYL_ALPHA"/>
    <property type="match status" value="1"/>
</dbReference>
<evidence type="ECO:0000256" key="1">
    <source>
        <dbReference type="ARBA" id="ARBA00001962"/>
    </source>
</evidence>
<keyword evidence="4" id="KW-0812">Transmembrane</keyword>
<comment type="catalytic activity">
    <reaction evidence="20">
        <text>cholesterol + NADPH + O2 + H(+) = 7-dehydrocholesterol + NADP(+) + 2 H2O</text>
        <dbReference type="Rhea" id="RHEA:45024"/>
        <dbReference type="ChEBI" id="CHEBI:15377"/>
        <dbReference type="ChEBI" id="CHEBI:15378"/>
        <dbReference type="ChEBI" id="CHEBI:15379"/>
        <dbReference type="ChEBI" id="CHEBI:16113"/>
        <dbReference type="ChEBI" id="CHEBI:17759"/>
        <dbReference type="ChEBI" id="CHEBI:57783"/>
        <dbReference type="ChEBI" id="CHEBI:58349"/>
        <dbReference type="EC" id="1.14.19.21"/>
    </reaction>
    <physiologicalReaction direction="left-to-right" evidence="20">
        <dbReference type="Rhea" id="RHEA:45025"/>
    </physiologicalReaction>
</comment>
<evidence type="ECO:0000256" key="20">
    <source>
        <dbReference type="ARBA" id="ARBA00049548"/>
    </source>
</evidence>
<evidence type="ECO:0000256" key="7">
    <source>
        <dbReference type="ARBA" id="ARBA00022963"/>
    </source>
</evidence>
<sequence>MLSSDTLSGQDPAVHTGWYLLAFDEELTEDVTPLHVGDRALVAVRRDGRVGVYDAICPHRGANLGYGGTVARAGVICPFHGKAIHLGEREGRRYCVREYPALQLGGVLFARLSDTSEDDRGFTEAMRKLAETHVVVAGFSLPIKVDGDLVVENAFDIDHFTALHKVPKVLKMTLEQGAEGELSMQGVFVSRSSGWSQGDAGDRVLRTGFHARAFSPTLVASELSLGDDAHVIITGTTPTSEGCIARVAYGLVPDPEDGTAPAELLKSLITNSKLAFEQDRTVWEHMDVTATPRFDARDESLAAFREFTTKFPALNR</sequence>
<dbReference type="InterPro" id="IPR050584">
    <property type="entry name" value="Cholesterol_7-desaturase"/>
</dbReference>
<evidence type="ECO:0000256" key="18">
    <source>
        <dbReference type="ARBA" id="ARBA00046982"/>
    </source>
</evidence>
<dbReference type="PROSITE" id="PS51296">
    <property type="entry name" value="RIESKE"/>
    <property type="match status" value="1"/>
</dbReference>
<dbReference type="GO" id="GO:0008203">
    <property type="term" value="P:cholesterol metabolic process"/>
    <property type="evidence" value="ECO:0007669"/>
    <property type="project" value="InterPro"/>
</dbReference>
<dbReference type="Gene3D" id="2.102.10.10">
    <property type="entry name" value="Rieske [2Fe-2S] iron-sulphur domain"/>
    <property type="match status" value="1"/>
</dbReference>
<keyword evidence="8" id="KW-1133">Transmembrane helix</keyword>
<comment type="pathway">
    <text evidence="3">Hormone biosynthesis.</text>
</comment>
<evidence type="ECO:0000256" key="17">
    <source>
        <dbReference type="ARBA" id="ARBA00030944"/>
    </source>
</evidence>
<dbReference type="GO" id="GO:0170056">
    <property type="term" value="F:cholesterol 7-desaturase [NAD(P)H] activity"/>
    <property type="evidence" value="ECO:0007669"/>
    <property type="project" value="UniProtKB-EC"/>
</dbReference>
<protein>
    <recommendedName>
        <fullName evidence="16">cholesterol 7-desaturase</fullName>
        <ecNumber evidence="16">1.14.19.21</ecNumber>
    </recommendedName>
    <alternativeName>
        <fullName evidence="17">Rieske-type oxygenase</fullName>
    </alternativeName>
</protein>
<evidence type="ECO:0000256" key="2">
    <source>
        <dbReference type="ARBA" id="ARBA00004370"/>
    </source>
</evidence>
<evidence type="ECO:0000256" key="5">
    <source>
        <dbReference type="ARBA" id="ARBA00022714"/>
    </source>
</evidence>
<dbReference type="GO" id="GO:0051537">
    <property type="term" value="F:2 iron, 2 sulfur cluster binding"/>
    <property type="evidence" value="ECO:0007669"/>
    <property type="project" value="UniProtKB-KW"/>
</dbReference>
<evidence type="ECO:0000256" key="11">
    <source>
        <dbReference type="ARBA" id="ARBA00023014"/>
    </source>
</evidence>
<keyword evidence="6" id="KW-0479">Metal-binding</keyword>
<keyword evidence="5" id="KW-0001">2Fe-2S</keyword>
<comment type="cofactor">
    <cofactor evidence="1">
        <name>Fe cation</name>
        <dbReference type="ChEBI" id="CHEBI:24875"/>
    </cofactor>
</comment>
<comment type="catalytic activity">
    <reaction evidence="19">
        <text>cholesterol + NADH + O2 + H(+) = 7-dehydrocholesterol + NAD(+) + 2 H2O</text>
        <dbReference type="Rhea" id="RHEA:51644"/>
        <dbReference type="ChEBI" id="CHEBI:15377"/>
        <dbReference type="ChEBI" id="CHEBI:15378"/>
        <dbReference type="ChEBI" id="CHEBI:15379"/>
        <dbReference type="ChEBI" id="CHEBI:16113"/>
        <dbReference type="ChEBI" id="CHEBI:17759"/>
        <dbReference type="ChEBI" id="CHEBI:57540"/>
        <dbReference type="ChEBI" id="CHEBI:57945"/>
        <dbReference type="EC" id="1.14.19.21"/>
    </reaction>
    <physiologicalReaction direction="left-to-right" evidence="19">
        <dbReference type="Rhea" id="RHEA:51645"/>
    </physiologicalReaction>
</comment>
<feature type="domain" description="Rieske" evidence="21">
    <location>
        <begin position="18"/>
        <end position="110"/>
    </location>
</feature>
<dbReference type="InterPro" id="IPR045605">
    <property type="entry name" value="KshA-like_C"/>
</dbReference>
<keyword evidence="13" id="KW-0753">Steroid metabolism</keyword>
<evidence type="ECO:0000256" key="14">
    <source>
        <dbReference type="ARBA" id="ARBA00025712"/>
    </source>
</evidence>
<evidence type="ECO:0000256" key="19">
    <source>
        <dbReference type="ARBA" id="ARBA00047853"/>
    </source>
</evidence>
<keyword evidence="7" id="KW-0442">Lipid degradation</keyword>
<proteinExistence type="inferred from homology"/>
<evidence type="ECO:0000256" key="13">
    <source>
        <dbReference type="ARBA" id="ARBA00023221"/>
    </source>
</evidence>
<dbReference type="EMBL" id="JACGWZ010000008">
    <property type="protein sequence ID" value="MBA8827504.1"/>
    <property type="molecule type" value="Genomic_DNA"/>
</dbReference>
<evidence type="ECO:0000256" key="16">
    <source>
        <dbReference type="ARBA" id="ARBA00026095"/>
    </source>
</evidence>
<evidence type="ECO:0000313" key="22">
    <source>
        <dbReference type="EMBL" id="MBA8827504.1"/>
    </source>
</evidence>
<dbReference type="InterPro" id="IPR036922">
    <property type="entry name" value="Rieske_2Fe-2S_sf"/>
</dbReference>
<evidence type="ECO:0000256" key="6">
    <source>
        <dbReference type="ARBA" id="ARBA00022723"/>
    </source>
</evidence>